<dbReference type="InterPro" id="IPR023198">
    <property type="entry name" value="PGP-like_dom2"/>
</dbReference>
<evidence type="ECO:0000256" key="4">
    <source>
        <dbReference type="ARBA" id="ARBA00023277"/>
    </source>
</evidence>
<keyword evidence="3" id="KW-0460">Magnesium</keyword>
<dbReference type="Gene3D" id="3.40.50.1000">
    <property type="entry name" value="HAD superfamily/HAD-like"/>
    <property type="match status" value="1"/>
</dbReference>
<keyword evidence="4" id="KW-0119">Carbohydrate metabolism</keyword>
<dbReference type="Gene3D" id="1.10.150.240">
    <property type="entry name" value="Putative phosphatase, domain 2"/>
    <property type="match status" value="1"/>
</dbReference>
<dbReference type="InterPro" id="IPR050155">
    <property type="entry name" value="HAD-like_hydrolase_sf"/>
</dbReference>
<dbReference type="STRING" id="49186.SAMN05421647_101291"/>
<dbReference type="SFLD" id="SFLDS00003">
    <property type="entry name" value="Haloacid_Dehalogenase"/>
    <property type="match status" value="1"/>
</dbReference>
<dbReference type="GO" id="GO:0046872">
    <property type="term" value="F:metal ion binding"/>
    <property type="evidence" value="ECO:0007669"/>
    <property type="project" value="UniProtKB-KW"/>
</dbReference>
<name>A0A1N6NFV5_9GAMM</name>
<dbReference type="NCBIfam" id="TIGR01549">
    <property type="entry name" value="HAD-SF-IA-v1"/>
    <property type="match status" value="1"/>
</dbReference>
<dbReference type="EMBL" id="FTMN01000001">
    <property type="protein sequence ID" value="SIP90931.1"/>
    <property type="molecule type" value="Genomic_DNA"/>
</dbReference>
<dbReference type="PANTHER" id="PTHR43434:SF23">
    <property type="entry name" value="PHOSPHOGLYCOLATE PHOSPHATASE"/>
    <property type="match status" value="1"/>
</dbReference>
<dbReference type="AlphaFoldDB" id="A0A1N6NFV5"/>
<dbReference type="SUPFAM" id="SSF56784">
    <property type="entry name" value="HAD-like"/>
    <property type="match status" value="1"/>
</dbReference>
<dbReference type="PANTHER" id="PTHR43434">
    <property type="entry name" value="PHOSPHOGLYCOLATE PHOSPHATASE"/>
    <property type="match status" value="1"/>
</dbReference>
<keyword evidence="1" id="KW-0479">Metal-binding</keyword>
<dbReference type="Proteomes" id="UP000186895">
    <property type="component" value="Unassembled WGS sequence"/>
</dbReference>
<dbReference type="Pfam" id="PF13419">
    <property type="entry name" value="HAD_2"/>
    <property type="match status" value="1"/>
</dbReference>
<dbReference type="InterPro" id="IPR041492">
    <property type="entry name" value="HAD_2"/>
</dbReference>
<evidence type="ECO:0000256" key="3">
    <source>
        <dbReference type="ARBA" id="ARBA00022842"/>
    </source>
</evidence>
<evidence type="ECO:0000313" key="5">
    <source>
        <dbReference type="EMBL" id="SIP90931.1"/>
    </source>
</evidence>
<accession>A0A1N6NFV5</accession>
<dbReference type="PRINTS" id="PR00413">
    <property type="entry name" value="HADHALOGNASE"/>
</dbReference>
<keyword evidence="2" id="KW-0378">Hydrolase</keyword>
<dbReference type="GO" id="GO:0005829">
    <property type="term" value="C:cytosol"/>
    <property type="evidence" value="ECO:0007669"/>
    <property type="project" value="TreeGrafter"/>
</dbReference>
<evidence type="ECO:0000256" key="2">
    <source>
        <dbReference type="ARBA" id="ARBA00022801"/>
    </source>
</evidence>
<dbReference type="InterPro" id="IPR036412">
    <property type="entry name" value="HAD-like_sf"/>
</dbReference>
<dbReference type="FunFam" id="3.40.50.1000:FF:000022">
    <property type="entry name" value="Phosphoglycolate phosphatase"/>
    <property type="match status" value="1"/>
</dbReference>
<dbReference type="InterPro" id="IPR023214">
    <property type="entry name" value="HAD_sf"/>
</dbReference>
<dbReference type="RefSeq" id="WP_076460246.1">
    <property type="nucleotide sequence ID" value="NZ_FTMN01000001.1"/>
</dbReference>
<protein>
    <submittedName>
        <fullName evidence="5">Phosphoglycolate phosphatase</fullName>
    </submittedName>
</protein>
<dbReference type="GO" id="GO:0006281">
    <property type="term" value="P:DNA repair"/>
    <property type="evidence" value="ECO:0007669"/>
    <property type="project" value="TreeGrafter"/>
</dbReference>
<organism evidence="5 6">
    <name type="scientific">Marinobacterium stanieri</name>
    <dbReference type="NCBI Taxonomy" id="49186"/>
    <lineage>
        <taxon>Bacteria</taxon>
        <taxon>Pseudomonadati</taxon>
        <taxon>Pseudomonadota</taxon>
        <taxon>Gammaproteobacteria</taxon>
        <taxon>Oceanospirillales</taxon>
        <taxon>Oceanospirillaceae</taxon>
        <taxon>Marinobacterium</taxon>
    </lineage>
</organism>
<reference evidence="5 6" key="1">
    <citation type="submission" date="2017-01" db="EMBL/GenBank/DDBJ databases">
        <authorList>
            <person name="Mah S.A."/>
            <person name="Swanson W.J."/>
            <person name="Moy G.W."/>
            <person name="Vacquier V.D."/>
        </authorList>
    </citation>
    <scope>NUCLEOTIDE SEQUENCE [LARGE SCALE GENOMIC DNA]</scope>
    <source>
        <strain evidence="5 6">DSM 7027</strain>
    </source>
</reference>
<keyword evidence="6" id="KW-1185">Reference proteome</keyword>
<evidence type="ECO:0000256" key="1">
    <source>
        <dbReference type="ARBA" id="ARBA00022723"/>
    </source>
</evidence>
<dbReference type="eggNOG" id="COG0546">
    <property type="taxonomic scope" value="Bacteria"/>
</dbReference>
<dbReference type="SFLD" id="SFLDG01129">
    <property type="entry name" value="C1.5:_HAD__Beta-PGM__Phosphata"/>
    <property type="match status" value="1"/>
</dbReference>
<gene>
    <name evidence="5" type="ORF">SAMN05421647_101291</name>
</gene>
<sequence length="223" mass="24766">MSPQSAILFDLDGTLLDTARDFHGIINRMLAQHGRPSISYDSLRTQVSNGARAMVRHAFELEQDHPEFAALHQQLLDDYAGTDYPDSCAFSGIEELVDWLEASKHPWGIVTNKPERFTRPLLQQVGLGHCQCIICPEQVKQTKPDPEGLVLACEILGSRPEDSIYVGDHIRDIEAGRAAGMKTIAAAWGYLNEGESCSDWNADYICAQAEDLRPLLHSILQAH</sequence>
<dbReference type="NCBIfam" id="TIGR01509">
    <property type="entry name" value="HAD-SF-IA-v3"/>
    <property type="match status" value="1"/>
</dbReference>
<dbReference type="InterPro" id="IPR006439">
    <property type="entry name" value="HAD-SF_hydro_IA"/>
</dbReference>
<dbReference type="GO" id="GO:0008967">
    <property type="term" value="F:phosphoglycolate phosphatase activity"/>
    <property type="evidence" value="ECO:0007669"/>
    <property type="project" value="TreeGrafter"/>
</dbReference>
<proteinExistence type="predicted"/>
<evidence type="ECO:0000313" key="6">
    <source>
        <dbReference type="Proteomes" id="UP000186895"/>
    </source>
</evidence>